<proteinExistence type="predicted"/>
<accession>A0A3Q9J149</accession>
<dbReference type="RefSeq" id="WP_127094334.1">
    <property type="nucleotide sequence ID" value="NZ_CP031423.1"/>
</dbReference>
<reference evidence="3 4" key="1">
    <citation type="submission" date="2018-08" db="EMBL/GenBank/DDBJ databases">
        <title>Microbacterium lemovicicum sp. nov., a bacterium isolated from a natural uranium-rich soil.</title>
        <authorList>
            <person name="ORTET P."/>
        </authorList>
    </citation>
    <scope>NUCLEOTIDE SEQUENCE [LARGE SCALE GENOMIC DNA]</scope>
    <source>
        <strain evidence="3 4">Viu22</strain>
    </source>
</reference>
<evidence type="ECO:0000313" key="3">
    <source>
        <dbReference type="EMBL" id="AZS35515.1"/>
    </source>
</evidence>
<organism evidence="3 4">
    <name type="scientific">Microbacterium lemovicicum</name>
    <dbReference type="NCBI Taxonomy" id="1072463"/>
    <lineage>
        <taxon>Bacteria</taxon>
        <taxon>Bacillati</taxon>
        <taxon>Actinomycetota</taxon>
        <taxon>Actinomycetes</taxon>
        <taxon>Micrococcales</taxon>
        <taxon>Microbacteriaceae</taxon>
        <taxon>Microbacterium</taxon>
    </lineage>
</organism>
<keyword evidence="2" id="KW-0472">Membrane</keyword>
<keyword evidence="2" id="KW-0812">Transmembrane</keyword>
<evidence type="ECO:0000313" key="4">
    <source>
        <dbReference type="Proteomes" id="UP000276888"/>
    </source>
</evidence>
<feature type="compositionally biased region" description="Low complexity" evidence="1">
    <location>
        <begin position="94"/>
        <end position="106"/>
    </location>
</feature>
<feature type="transmembrane region" description="Helical" evidence="2">
    <location>
        <begin position="143"/>
        <end position="165"/>
    </location>
</feature>
<dbReference type="KEGG" id="mlv:CVS47_00107"/>
<feature type="compositionally biased region" description="Low complexity" evidence="1">
    <location>
        <begin position="69"/>
        <end position="79"/>
    </location>
</feature>
<keyword evidence="4" id="KW-1185">Reference proteome</keyword>
<dbReference type="Proteomes" id="UP000276888">
    <property type="component" value="Chromosome"/>
</dbReference>
<gene>
    <name evidence="3" type="ORF">CVS47_00107</name>
</gene>
<evidence type="ECO:0000256" key="1">
    <source>
        <dbReference type="SAM" id="MobiDB-lite"/>
    </source>
</evidence>
<keyword evidence="2" id="KW-1133">Transmembrane helix</keyword>
<feature type="compositionally biased region" description="Low complexity" evidence="1">
    <location>
        <begin position="48"/>
        <end position="57"/>
    </location>
</feature>
<evidence type="ECO:0000256" key="2">
    <source>
        <dbReference type="SAM" id="Phobius"/>
    </source>
</evidence>
<feature type="compositionally biased region" description="Low complexity" evidence="1">
    <location>
        <begin position="16"/>
        <end position="40"/>
    </location>
</feature>
<dbReference type="EMBL" id="CP031423">
    <property type="protein sequence ID" value="AZS35515.1"/>
    <property type="molecule type" value="Genomic_DNA"/>
</dbReference>
<feature type="region of interest" description="Disordered" evidence="1">
    <location>
        <begin position="1"/>
        <end position="118"/>
    </location>
</feature>
<name>A0A3Q9J149_9MICO</name>
<sequence length="464" mass="46429">MVPNADDDALRERSTDATGSPSGAPAPRAAASDSTSTRSPLADTAGHAVTLTAEPTAPAAPAPPREPATRAAQRAAGHARSADLSLAESEADARAQAARSQADRAQTSQTATLTPGITADPLAELSRPVLWAPPPKRRRRRGLIWGIVIAAVLLVAAGLTAFLLYQNARAAAEANGVAAAASVEDYFTAIASGDAARALTFVQGAPTGGLLTDDALAASAALAPLTGISATADPLWGDSGQVRVSYSLGGTPVTATYDVTDTDGDAVWTIADVPEVQLGSRFAGLPVLLAGVAFTDGTLDAFPGTYPLTMGGDDYTVPADAAVTVTGPEEATVGPDVVPSLTDAGVQAYRTAVAAAVNACLASRALASGCGLDLAPTLSDGTTLYDGTVFRTLTLEAQAGLTAIVPVLDPTHPALAHGGVIGAVAAAANCTQGQANGECDIVDAPILAGATVDLTQSTPTVIWQ</sequence>
<dbReference type="OrthoDB" id="4792402at2"/>
<protein>
    <submittedName>
        <fullName evidence="3">Uncharacterized protein</fullName>
    </submittedName>
</protein>
<dbReference type="AlphaFoldDB" id="A0A3Q9J149"/>